<reference evidence="1 2" key="1">
    <citation type="submission" date="2018-03" db="EMBL/GenBank/DDBJ databases">
        <title>The ancient ancestry and fast evolution of plastids.</title>
        <authorList>
            <person name="Moore K.R."/>
            <person name="Magnabosco C."/>
            <person name="Momper L."/>
            <person name="Gold D.A."/>
            <person name="Bosak T."/>
            <person name="Fournier G.P."/>
        </authorList>
    </citation>
    <scope>NUCLEOTIDE SEQUENCE [LARGE SCALE GENOMIC DNA]</scope>
    <source>
        <strain evidence="1 2">CCALA 037</strain>
    </source>
</reference>
<organism evidence="1 2">
    <name type="scientific">Chamaesiphon polymorphus CCALA 037</name>
    <dbReference type="NCBI Taxonomy" id="2107692"/>
    <lineage>
        <taxon>Bacteria</taxon>
        <taxon>Bacillati</taxon>
        <taxon>Cyanobacteriota</taxon>
        <taxon>Cyanophyceae</taxon>
        <taxon>Gomontiellales</taxon>
        <taxon>Chamaesiphonaceae</taxon>
        <taxon>Chamaesiphon</taxon>
    </lineage>
</organism>
<dbReference type="Proteomes" id="UP000238937">
    <property type="component" value="Unassembled WGS sequence"/>
</dbReference>
<evidence type="ECO:0000313" key="1">
    <source>
        <dbReference type="EMBL" id="PSB58310.1"/>
    </source>
</evidence>
<keyword evidence="2" id="KW-1185">Reference proteome</keyword>
<protein>
    <submittedName>
        <fullName evidence="1">Uncharacterized protein</fullName>
    </submittedName>
</protein>
<dbReference type="EMBL" id="PVWO01000040">
    <property type="protein sequence ID" value="PSB58310.1"/>
    <property type="molecule type" value="Genomic_DNA"/>
</dbReference>
<sequence length="140" mass="16154">MTQGNSDSVLAKLRDKRSRATVSTREDILVPKQEITEALEDRNNLEPVKDNSIEALQKELALFPETVRHSGIVLEKGIDRDLTQFCRDNKITVELFLEAAWCLSDLEPEFLERILVEAKQRYNSRKQAGKTRRLLTMLQK</sequence>
<comment type="caution">
    <text evidence="1">The sequence shown here is derived from an EMBL/GenBank/DDBJ whole genome shotgun (WGS) entry which is preliminary data.</text>
</comment>
<gene>
    <name evidence="1" type="ORF">C7B77_05225</name>
</gene>
<dbReference type="RefSeq" id="WP_106301013.1">
    <property type="nucleotide sequence ID" value="NZ_PVWO01000040.1"/>
</dbReference>
<evidence type="ECO:0000313" key="2">
    <source>
        <dbReference type="Proteomes" id="UP000238937"/>
    </source>
</evidence>
<dbReference type="Pfam" id="PF26392">
    <property type="entry name" value="McdB"/>
    <property type="match status" value="1"/>
</dbReference>
<accession>A0A2T1GKG1</accession>
<proteinExistence type="predicted"/>
<dbReference type="AlphaFoldDB" id="A0A2T1GKG1"/>
<dbReference type="CDD" id="cd21138">
    <property type="entry name" value="McdB-like"/>
    <property type="match status" value="1"/>
</dbReference>
<dbReference type="OrthoDB" id="574014at2"/>
<dbReference type="InterPro" id="IPR049816">
    <property type="entry name" value="McdB"/>
</dbReference>
<name>A0A2T1GKG1_9CYAN</name>